<dbReference type="EMBL" id="KJ605395">
    <property type="protein sequence ID" value="AIU93701.1"/>
    <property type="molecule type" value="Genomic_DNA"/>
</dbReference>
<sequence length="136" mass="14378">MIEVFAALVDPSRRRILDGLGERDGMLVGESAMTQDAPCSACGNRSLRGRSRYDRALAAVGTVPAAPSFGCVDSCARTVKCSRRTFAEQGGGRTSAYAGRTPLLTGILEPIGLALAGRVRACLDYDLRPRVEDGTS</sequence>
<reference evidence="1" key="1">
    <citation type="submission" date="2014-03" db="EMBL/GenBank/DDBJ databases">
        <authorList>
            <person name="Zhang G."/>
            <person name="Zhu L."/>
            <person name="Fang P."/>
        </authorList>
    </citation>
    <scope>NUCLEOTIDE SEQUENCE</scope>
    <source>
        <strain evidence="1">NS1</strain>
        <plasmid evidence="1">pNSL1</plasmid>
    </source>
</reference>
<evidence type="ECO:0000313" key="1">
    <source>
        <dbReference type="EMBL" id="AIU93701.1"/>
    </source>
</evidence>
<name>A0A097SQ98_9NOCA</name>
<accession>A0A097SQ98</accession>
<dbReference type="AlphaFoldDB" id="A0A097SQ98"/>
<geneLocation type="plasmid" evidence="1">
    <name>pNSL1</name>
</geneLocation>
<gene>
    <name evidence="1" type="ORF">LRS1606.267</name>
</gene>
<proteinExistence type="predicted"/>
<keyword evidence="1" id="KW-0614">Plasmid</keyword>
<organism evidence="1">
    <name type="scientific">Rhodococcus sp. NS1</name>
    <dbReference type="NCBI Taxonomy" id="402236"/>
    <lineage>
        <taxon>Bacteria</taxon>
        <taxon>Bacillati</taxon>
        <taxon>Actinomycetota</taxon>
        <taxon>Actinomycetes</taxon>
        <taxon>Mycobacteriales</taxon>
        <taxon>Nocardiaceae</taxon>
        <taxon>Rhodococcus</taxon>
    </lineage>
</organism>
<protein>
    <submittedName>
        <fullName evidence="1">Uncharacterized protein</fullName>
    </submittedName>
</protein>